<evidence type="ECO:0000256" key="7">
    <source>
        <dbReference type="ARBA" id="ARBA00038293"/>
    </source>
</evidence>
<evidence type="ECO:0000256" key="9">
    <source>
        <dbReference type="RuleBase" id="RU364004"/>
    </source>
</evidence>
<dbReference type="Proteomes" id="UP000036681">
    <property type="component" value="Unplaced"/>
</dbReference>
<accession>A0A0M3HS92</accession>
<dbReference type="PANTHER" id="PTHR23237">
    <property type="entry name" value="NUCLEOLAR PROTEIN FAMILY A MEMBER 1 SNORNP PROTEIN GAR1"/>
    <property type="match status" value="1"/>
</dbReference>
<evidence type="ECO:0000256" key="1">
    <source>
        <dbReference type="ARBA" id="ARBA00004604"/>
    </source>
</evidence>
<proteinExistence type="inferred from homology"/>
<feature type="region of interest" description="Disordered" evidence="10">
    <location>
        <begin position="126"/>
        <end position="160"/>
    </location>
</feature>
<evidence type="ECO:0000256" key="6">
    <source>
        <dbReference type="ARBA" id="ARBA00023274"/>
    </source>
</evidence>
<feature type="region of interest" description="Disordered" evidence="10">
    <location>
        <begin position="179"/>
        <end position="256"/>
    </location>
</feature>
<dbReference type="FunFam" id="2.40.10.230:FF:000001">
    <property type="entry name" value="H/ACA ribonucleoprotein complex subunit"/>
    <property type="match status" value="1"/>
</dbReference>
<keyword evidence="5 9" id="KW-0539">Nucleus</keyword>
<dbReference type="AlphaFoldDB" id="A0A0M3HS92"/>
<feature type="compositionally biased region" description="Basic and acidic residues" evidence="10">
    <location>
        <begin position="185"/>
        <end position="197"/>
    </location>
</feature>
<evidence type="ECO:0000256" key="10">
    <source>
        <dbReference type="SAM" id="MobiDB-lite"/>
    </source>
</evidence>
<dbReference type="PANTHER" id="PTHR23237:SF6">
    <property type="entry name" value="H_ACA RIBONUCLEOPROTEIN COMPLEX SUBUNIT 1"/>
    <property type="match status" value="1"/>
</dbReference>
<comment type="subunit">
    <text evidence="9">Component of the small nucleolar ribonucleoprotein particles containing H/ACA-type snoRNAs (H/ACA snoRNPs).</text>
</comment>
<reference evidence="12" key="1">
    <citation type="submission" date="2017-02" db="UniProtKB">
        <authorList>
            <consortium name="WormBaseParasite"/>
        </authorList>
    </citation>
    <scope>IDENTIFICATION</scope>
</reference>
<dbReference type="WBParaSite" id="ALUE_0000530501-mRNA-1">
    <property type="protein sequence ID" value="ALUE_0000530501-mRNA-1"/>
    <property type="gene ID" value="ALUE_0000530501"/>
</dbReference>
<dbReference type="InterPro" id="IPR009000">
    <property type="entry name" value="Transl_B-barrel_sf"/>
</dbReference>
<dbReference type="InterPro" id="IPR007504">
    <property type="entry name" value="H/ACA_rnp_Gar1/Naf1"/>
</dbReference>
<organism evidence="11 12">
    <name type="scientific">Ascaris lumbricoides</name>
    <name type="common">Giant roundworm</name>
    <dbReference type="NCBI Taxonomy" id="6252"/>
    <lineage>
        <taxon>Eukaryota</taxon>
        <taxon>Metazoa</taxon>
        <taxon>Ecdysozoa</taxon>
        <taxon>Nematoda</taxon>
        <taxon>Chromadorea</taxon>
        <taxon>Rhabditida</taxon>
        <taxon>Spirurina</taxon>
        <taxon>Ascaridomorpha</taxon>
        <taxon>Ascaridoidea</taxon>
        <taxon>Ascarididae</taxon>
        <taxon>Ascaris</taxon>
    </lineage>
</organism>
<comment type="subunit">
    <text evidence="8">Component of the small nucleolar ribonucleoprotein particle containing H/ACA-type snoRNAs (H/ACA snoRNPs).</text>
</comment>
<dbReference type="Pfam" id="PF04410">
    <property type="entry name" value="Gar1"/>
    <property type="match status" value="1"/>
</dbReference>
<dbReference type="SUPFAM" id="SSF50447">
    <property type="entry name" value="Translation proteins"/>
    <property type="match status" value="1"/>
</dbReference>
<keyword evidence="2 9" id="KW-0690">Ribosome biogenesis</keyword>
<protein>
    <recommendedName>
        <fullName evidence="9">H/ACA ribonucleoprotein complex subunit</fullName>
    </recommendedName>
</protein>
<keyword evidence="4 9" id="KW-0694">RNA-binding</keyword>
<dbReference type="InterPro" id="IPR038664">
    <property type="entry name" value="Gar1/Naf1_Cbf5-bd_sf"/>
</dbReference>
<evidence type="ECO:0000256" key="4">
    <source>
        <dbReference type="ARBA" id="ARBA00022884"/>
    </source>
</evidence>
<keyword evidence="3 9" id="KW-0698">rRNA processing</keyword>
<feature type="compositionally biased region" description="Gly residues" evidence="10">
    <location>
        <begin position="202"/>
        <end position="215"/>
    </location>
</feature>
<evidence type="ECO:0000313" key="12">
    <source>
        <dbReference type="WBParaSite" id="ALUE_0000530501-mRNA-1"/>
    </source>
</evidence>
<evidence type="ECO:0000313" key="11">
    <source>
        <dbReference type="Proteomes" id="UP000036681"/>
    </source>
</evidence>
<comment type="function">
    <text evidence="9">Required for ribosome biogenesis. Part of a complex which catalyzes pseudouridylation of rRNA. This involves the isomerization of uridine such that the ribose is subsequently attached to C5, instead of the normal N1. Pseudouridine ("psi") residues may serve to stabilize the conformation of rRNAs.</text>
</comment>
<evidence type="ECO:0000256" key="5">
    <source>
        <dbReference type="ARBA" id="ARBA00023242"/>
    </source>
</evidence>
<name>A0A0M3HS92_ASCLU</name>
<feature type="compositionally biased region" description="Gly residues" evidence="10">
    <location>
        <begin position="222"/>
        <end position="232"/>
    </location>
</feature>
<keyword evidence="6 9" id="KW-0687">Ribonucleoprotein</keyword>
<sequence length="256" mass="26753">MSFRGRGGGRGGRGYSGGRGGGGGRGGFRGGYDQGPPQEVIEVGYFTHTCEDDIVCHTTVGKIPYFNAPIYFENKEQIGKIDEIFGGIKDNGFSVKLSNDIKASSFKEGQKLYIDPAKLLPIERFLPQSGAARGRGRGRGGDRGARGNRGGGRGGGDRGGFKGGTSFCSALPPRCLGRGGGGFRGGDRGNRGFRGSDRSSGGFRGGDRQSGGGFRGGDRRSGGGFRGGGDRGGGYKRPFDSHSSSTPQNKKMKFDD</sequence>
<dbReference type="GO" id="GO:0031429">
    <property type="term" value="C:box H/ACA snoRNP complex"/>
    <property type="evidence" value="ECO:0007669"/>
    <property type="project" value="TreeGrafter"/>
</dbReference>
<feature type="region of interest" description="Disordered" evidence="10">
    <location>
        <begin position="1"/>
        <end position="33"/>
    </location>
</feature>
<evidence type="ECO:0000256" key="8">
    <source>
        <dbReference type="ARBA" id="ARBA00066217"/>
    </source>
</evidence>
<dbReference type="GO" id="GO:0000454">
    <property type="term" value="P:snoRNA guided rRNA pseudouridine synthesis"/>
    <property type="evidence" value="ECO:0007669"/>
    <property type="project" value="TreeGrafter"/>
</dbReference>
<evidence type="ECO:0000256" key="3">
    <source>
        <dbReference type="ARBA" id="ARBA00022552"/>
    </source>
</evidence>
<comment type="subcellular location">
    <subcellularLocation>
        <location evidence="1 9">Nucleus</location>
        <location evidence="1 9">Nucleolus</location>
    </subcellularLocation>
</comment>
<dbReference type="GO" id="GO:0034513">
    <property type="term" value="F:box H/ACA snoRNA binding"/>
    <property type="evidence" value="ECO:0007669"/>
    <property type="project" value="TreeGrafter"/>
</dbReference>
<dbReference type="Gene3D" id="2.40.10.230">
    <property type="entry name" value="Probable tRNA pseudouridine synthase domain"/>
    <property type="match status" value="1"/>
</dbReference>
<keyword evidence="11" id="KW-1185">Reference proteome</keyword>
<evidence type="ECO:0000256" key="2">
    <source>
        <dbReference type="ARBA" id="ARBA00022517"/>
    </source>
</evidence>
<comment type="similarity">
    <text evidence="7 9">Belongs to the GAR1 family.</text>
</comment>